<feature type="compositionally biased region" description="Basic residues" evidence="9">
    <location>
        <begin position="279"/>
        <end position="290"/>
    </location>
</feature>
<dbReference type="GeneID" id="85350546"/>
<dbReference type="GO" id="GO:0043565">
    <property type="term" value="F:sequence-specific DNA binding"/>
    <property type="evidence" value="ECO:0007669"/>
    <property type="project" value="InterPro"/>
</dbReference>
<dbReference type="GO" id="GO:0005634">
    <property type="term" value="C:nucleus"/>
    <property type="evidence" value="ECO:0007669"/>
    <property type="project" value="UniProtKB-SubCell"/>
</dbReference>
<keyword evidence="4 11" id="KW-0238">DNA-binding</keyword>
<evidence type="ECO:0000259" key="10">
    <source>
        <dbReference type="SMART" id="SM00415"/>
    </source>
</evidence>
<evidence type="ECO:0000256" key="9">
    <source>
        <dbReference type="SAM" id="MobiDB-lite"/>
    </source>
</evidence>
<feature type="compositionally biased region" description="Polar residues" evidence="9">
    <location>
        <begin position="295"/>
        <end position="316"/>
    </location>
</feature>
<dbReference type="PANTHER" id="PTHR10015:SF427">
    <property type="entry name" value="HEAT SHOCK FACTOR PROTEIN"/>
    <property type="match status" value="1"/>
</dbReference>
<dbReference type="Gene3D" id="1.10.10.10">
    <property type="entry name" value="Winged helix-like DNA-binding domain superfamily/Winged helix DNA-binding domain"/>
    <property type="match status" value="1"/>
</dbReference>
<dbReference type="Proteomes" id="UP001175211">
    <property type="component" value="Unassembled WGS sequence"/>
</dbReference>
<comment type="caution">
    <text evidence="11">The sequence shown here is derived from an EMBL/GenBank/DDBJ whole genome shotgun (WGS) entry which is preliminary data.</text>
</comment>
<proteinExistence type="inferred from homology"/>
<dbReference type="SUPFAM" id="SSF46785">
    <property type="entry name" value="Winged helix' DNA-binding domain"/>
    <property type="match status" value="1"/>
</dbReference>
<dbReference type="FunFam" id="1.10.10.10:FF:000027">
    <property type="entry name" value="Heat shock transcription factor 1"/>
    <property type="match status" value="1"/>
</dbReference>
<reference evidence="11" key="1">
    <citation type="submission" date="2023-06" db="EMBL/GenBank/DDBJ databases">
        <authorList>
            <consortium name="Lawrence Berkeley National Laboratory"/>
            <person name="Ahrendt S."/>
            <person name="Sahu N."/>
            <person name="Indic B."/>
            <person name="Wong-Bajracharya J."/>
            <person name="Merenyi Z."/>
            <person name="Ke H.-M."/>
            <person name="Monk M."/>
            <person name="Kocsube S."/>
            <person name="Drula E."/>
            <person name="Lipzen A."/>
            <person name="Balint B."/>
            <person name="Henrissat B."/>
            <person name="Andreopoulos B."/>
            <person name="Martin F.M."/>
            <person name="Harder C.B."/>
            <person name="Rigling D."/>
            <person name="Ford K.L."/>
            <person name="Foster G.D."/>
            <person name="Pangilinan J."/>
            <person name="Papanicolaou A."/>
            <person name="Barry K."/>
            <person name="LaButti K."/>
            <person name="Viragh M."/>
            <person name="Koriabine M."/>
            <person name="Yan M."/>
            <person name="Riley R."/>
            <person name="Champramary S."/>
            <person name="Plett K.L."/>
            <person name="Tsai I.J."/>
            <person name="Slot J."/>
            <person name="Sipos G."/>
            <person name="Plett J."/>
            <person name="Nagy L.G."/>
            <person name="Grigoriev I.V."/>
        </authorList>
    </citation>
    <scope>NUCLEOTIDE SEQUENCE</scope>
    <source>
        <strain evidence="11">CCBAS 213</strain>
    </source>
</reference>
<gene>
    <name evidence="11" type="ORF">EV420DRAFT_1260219</name>
</gene>
<comment type="subcellular location">
    <subcellularLocation>
        <location evidence="1">Nucleus</location>
    </subcellularLocation>
</comment>
<evidence type="ECO:0000256" key="3">
    <source>
        <dbReference type="ARBA" id="ARBA00023015"/>
    </source>
</evidence>
<feature type="region of interest" description="Disordered" evidence="9">
    <location>
        <begin position="278"/>
        <end position="316"/>
    </location>
</feature>
<accession>A0AA39NLG6</accession>
<keyword evidence="3" id="KW-0805">Transcription regulation</keyword>
<dbReference type="AlphaFoldDB" id="A0AA39NLG6"/>
<keyword evidence="12" id="KW-1185">Reference proteome</keyword>
<dbReference type="InterPro" id="IPR000232">
    <property type="entry name" value="HSF_DNA-bd"/>
</dbReference>
<evidence type="ECO:0000313" key="11">
    <source>
        <dbReference type="EMBL" id="KAK0467829.1"/>
    </source>
</evidence>
<dbReference type="GO" id="GO:0003700">
    <property type="term" value="F:DNA-binding transcription factor activity"/>
    <property type="evidence" value="ECO:0007669"/>
    <property type="project" value="InterPro"/>
</dbReference>
<sequence length="316" mass="36159">MSFNDKQVALTNTFRSFNSKVPIFLQKLYKIVDSPETNNAISWSVDGESFIVYDHERLARDYLPQWFKHNKYSSFVRQLNNYGFHKVSNLQQGVMNASTDIEQSQYAHPYFQRDKEDQLILVRPTKLAKDRPTIDFEQGSSSTSSSGAGQQLDMHAVLNGIAAIRKQQTAITQDLDELKRSDQLLWEEALQARKRHTKLQDTVNRIVKFLATLISQPSGSGVAHPQPSRLMIENSVTSKVREVEEHDGDNKEAAMASALRNYTSWLSSNLFSPDLQQHHLSKHQSQRFPKHSPLSVPQQQTFNIPHSLQAQRSIRQ</sequence>
<evidence type="ECO:0000256" key="2">
    <source>
        <dbReference type="ARBA" id="ARBA00006403"/>
    </source>
</evidence>
<evidence type="ECO:0000256" key="5">
    <source>
        <dbReference type="ARBA" id="ARBA00023163"/>
    </source>
</evidence>
<protein>
    <submittedName>
        <fullName evidence="11">HSF-type DNA-binding-domain-containing protein</fullName>
    </submittedName>
</protein>
<organism evidence="11 12">
    <name type="scientific">Armillaria tabescens</name>
    <name type="common">Ringless honey mushroom</name>
    <name type="synonym">Agaricus tabescens</name>
    <dbReference type="NCBI Taxonomy" id="1929756"/>
    <lineage>
        <taxon>Eukaryota</taxon>
        <taxon>Fungi</taxon>
        <taxon>Dikarya</taxon>
        <taxon>Basidiomycota</taxon>
        <taxon>Agaricomycotina</taxon>
        <taxon>Agaricomycetes</taxon>
        <taxon>Agaricomycetidae</taxon>
        <taxon>Agaricales</taxon>
        <taxon>Marasmiineae</taxon>
        <taxon>Physalacriaceae</taxon>
        <taxon>Desarmillaria</taxon>
    </lineage>
</organism>
<dbReference type="InterPro" id="IPR036388">
    <property type="entry name" value="WH-like_DNA-bd_sf"/>
</dbReference>
<keyword evidence="6" id="KW-0539">Nucleus</keyword>
<feature type="domain" description="HSF-type DNA-binding" evidence="10">
    <location>
        <begin position="20"/>
        <end position="125"/>
    </location>
</feature>
<dbReference type="InterPro" id="IPR036390">
    <property type="entry name" value="WH_DNA-bd_sf"/>
</dbReference>
<evidence type="ECO:0000256" key="8">
    <source>
        <dbReference type="RuleBase" id="RU004020"/>
    </source>
</evidence>
<dbReference type="PRINTS" id="PR00056">
    <property type="entry name" value="HSFDOMAIN"/>
</dbReference>
<keyword evidence="5" id="KW-0804">Transcription</keyword>
<name>A0AA39NLG6_ARMTA</name>
<comment type="subunit">
    <text evidence="7">Homotrimer. Homotrimerization increases the affinity of HSF1 to DNA. Interacts with transcriptional coregulator SSA1 on chromatin.</text>
</comment>
<dbReference type="PANTHER" id="PTHR10015">
    <property type="entry name" value="HEAT SHOCK TRANSCRIPTION FACTOR"/>
    <property type="match status" value="1"/>
</dbReference>
<dbReference type="EMBL" id="JAUEPS010000002">
    <property type="protein sequence ID" value="KAK0467829.1"/>
    <property type="molecule type" value="Genomic_DNA"/>
</dbReference>
<evidence type="ECO:0000256" key="1">
    <source>
        <dbReference type="ARBA" id="ARBA00004123"/>
    </source>
</evidence>
<evidence type="ECO:0000256" key="4">
    <source>
        <dbReference type="ARBA" id="ARBA00023125"/>
    </source>
</evidence>
<comment type="similarity">
    <text evidence="2 8">Belongs to the HSF family.</text>
</comment>
<dbReference type="SMART" id="SM00415">
    <property type="entry name" value="HSF"/>
    <property type="match status" value="1"/>
</dbReference>
<evidence type="ECO:0000256" key="6">
    <source>
        <dbReference type="ARBA" id="ARBA00023242"/>
    </source>
</evidence>
<dbReference type="Pfam" id="PF00447">
    <property type="entry name" value="HSF_DNA-bind"/>
    <property type="match status" value="1"/>
</dbReference>
<evidence type="ECO:0000313" key="12">
    <source>
        <dbReference type="Proteomes" id="UP001175211"/>
    </source>
</evidence>
<evidence type="ECO:0000256" key="7">
    <source>
        <dbReference type="ARBA" id="ARBA00062171"/>
    </source>
</evidence>
<dbReference type="RefSeq" id="XP_060338104.1">
    <property type="nucleotide sequence ID" value="XM_060466998.1"/>
</dbReference>